<dbReference type="OrthoDB" id="9808690at2"/>
<feature type="transmembrane region" description="Helical" evidence="1">
    <location>
        <begin position="20"/>
        <end position="42"/>
    </location>
</feature>
<dbReference type="EMBL" id="FNXE01000047">
    <property type="protein sequence ID" value="SEH98542.1"/>
    <property type="molecule type" value="Genomic_DNA"/>
</dbReference>
<gene>
    <name evidence="3" type="ORF">SAMN02927937_02550</name>
</gene>
<keyword evidence="1" id="KW-0472">Membrane</keyword>
<feature type="domain" description="DUF1648" evidence="2">
    <location>
        <begin position="24"/>
        <end position="70"/>
    </location>
</feature>
<feature type="transmembrane region" description="Helical" evidence="1">
    <location>
        <begin position="138"/>
        <end position="159"/>
    </location>
</feature>
<evidence type="ECO:0000256" key="1">
    <source>
        <dbReference type="SAM" id="Phobius"/>
    </source>
</evidence>
<protein>
    <recommendedName>
        <fullName evidence="2">DUF1648 domain-containing protein</fullName>
    </recommendedName>
</protein>
<accession>A0A1H6MJD9</accession>
<keyword evidence="1" id="KW-0812">Transmembrane</keyword>
<feature type="transmembrane region" description="Helical" evidence="1">
    <location>
        <begin position="62"/>
        <end position="80"/>
    </location>
</feature>
<dbReference type="GO" id="GO:0009636">
    <property type="term" value="P:response to toxic substance"/>
    <property type="evidence" value="ECO:0007669"/>
    <property type="project" value="TreeGrafter"/>
</dbReference>
<keyword evidence="4" id="KW-1185">Reference proteome</keyword>
<dbReference type="AlphaFoldDB" id="A0A1H6MJD9"/>
<evidence type="ECO:0000259" key="2">
    <source>
        <dbReference type="Pfam" id="PF07853"/>
    </source>
</evidence>
<evidence type="ECO:0000313" key="4">
    <source>
        <dbReference type="Proteomes" id="UP000199634"/>
    </source>
</evidence>
<sequence length="170" mass="19798">MNKHPKIKINHTKNDLFTEVIAFLLLIFFWIISILSLDYLPNEIPTHYDGSGQVDAFGDKETILILPFIATLLLIMMSILSKFPHTFNYSVEITAENAEKQYRNAIGFIRLLKIAVLLLFIFINYQTMQIALEKNENLSVWFLPVTILFFITLVGYNLYKTYKINQKSKL</sequence>
<dbReference type="InterPro" id="IPR012867">
    <property type="entry name" value="DUF1648"/>
</dbReference>
<dbReference type="Proteomes" id="UP000199634">
    <property type="component" value="Unassembled WGS sequence"/>
</dbReference>
<feature type="transmembrane region" description="Helical" evidence="1">
    <location>
        <begin position="111"/>
        <end position="132"/>
    </location>
</feature>
<evidence type="ECO:0000313" key="3">
    <source>
        <dbReference type="EMBL" id="SEH98542.1"/>
    </source>
</evidence>
<name>A0A1H6MJD9_9FLAO</name>
<proteinExistence type="predicted"/>
<reference evidence="3 4" key="1">
    <citation type="submission" date="2016-10" db="EMBL/GenBank/DDBJ databases">
        <authorList>
            <person name="de Groot N.N."/>
        </authorList>
    </citation>
    <scope>NUCLEOTIDE SEQUENCE [LARGE SCALE GENOMIC DNA]</scope>
    <source>
        <strain evidence="3 4">CGMCC 1.10825</strain>
    </source>
</reference>
<dbReference type="RefSeq" id="WP_143037796.1">
    <property type="nucleotide sequence ID" value="NZ_FNXE01000047.1"/>
</dbReference>
<organism evidence="3 4">
    <name type="scientific">Paenimyroides marinum</name>
    <dbReference type="NCBI Taxonomy" id="1159016"/>
    <lineage>
        <taxon>Bacteria</taxon>
        <taxon>Pseudomonadati</taxon>
        <taxon>Bacteroidota</taxon>
        <taxon>Flavobacteriia</taxon>
        <taxon>Flavobacteriales</taxon>
        <taxon>Flavobacteriaceae</taxon>
        <taxon>Paenimyroides</taxon>
    </lineage>
</organism>
<keyword evidence="1" id="KW-1133">Transmembrane helix</keyword>
<dbReference type="PANTHER" id="PTHR37810:SF5">
    <property type="entry name" value="IMMUNITY PROTEIN SDPI"/>
    <property type="match status" value="1"/>
</dbReference>
<dbReference type="PANTHER" id="PTHR37810">
    <property type="entry name" value="IMMUNITY PROTEIN SDPI"/>
    <property type="match status" value="1"/>
</dbReference>
<dbReference type="Pfam" id="PF07853">
    <property type="entry name" value="DUF1648"/>
    <property type="match status" value="1"/>
</dbReference>